<dbReference type="InterPro" id="IPR052362">
    <property type="entry name" value="HTH-GbsR_regulator"/>
</dbReference>
<dbReference type="InterPro" id="IPR026282">
    <property type="entry name" value="MJ1563"/>
</dbReference>
<evidence type="ECO:0000256" key="1">
    <source>
        <dbReference type="ARBA" id="ARBA00023015"/>
    </source>
</evidence>
<dbReference type="RefSeq" id="WP_153735156.1">
    <property type="nucleotide sequence ID" value="NZ_WJNG01000002.1"/>
</dbReference>
<proteinExistence type="inferred from homology"/>
<organism evidence="5 6">
    <name type="scientific">Aquibacillus halophilus</name>
    <dbReference type="NCBI Taxonomy" id="930132"/>
    <lineage>
        <taxon>Bacteria</taxon>
        <taxon>Bacillati</taxon>
        <taxon>Bacillota</taxon>
        <taxon>Bacilli</taxon>
        <taxon>Bacillales</taxon>
        <taxon>Bacillaceae</taxon>
        <taxon>Aquibacillus</taxon>
    </lineage>
</organism>
<evidence type="ECO:0000313" key="5">
    <source>
        <dbReference type="EMBL" id="MRH41503.1"/>
    </source>
</evidence>
<protein>
    <recommendedName>
        <fullName evidence="4">HTH-type transcriptional regulator</fullName>
    </recommendedName>
</protein>
<evidence type="ECO:0000256" key="2">
    <source>
        <dbReference type="ARBA" id="ARBA00023125"/>
    </source>
</evidence>
<gene>
    <name evidence="5" type="ORF">GH741_02300</name>
</gene>
<sequence length="179" mass="21144">MNSENKLEQVNNRIIEQIAENMKSYGFPGTIGRVYAIIYFEGKPLDLDTLSEKTGMSKTRMSQVLREMAQINLAEKVFVKGSRKDFYHIDRDYYQNFISLFTSNWKNVVERNKKIEKKNVAELTSILEDNNSSDEEKEKAAIFMKQSDKSLEYFDWIDRLVEFFESNEIFNHVPKRVEK</sequence>
<dbReference type="PANTHER" id="PTHR38465:SF1">
    <property type="entry name" value="HTH-TYPE TRANSCRIPTIONAL REGULATOR MJ1563-RELATED"/>
    <property type="match status" value="1"/>
</dbReference>
<evidence type="ECO:0000256" key="4">
    <source>
        <dbReference type="PIRNR" id="PIRNR006707"/>
    </source>
</evidence>
<accession>A0A6A8D6Y1</accession>
<dbReference type="EMBL" id="WJNG01000002">
    <property type="protein sequence ID" value="MRH41503.1"/>
    <property type="molecule type" value="Genomic_DNA"/>
</dbReference>
<dbReference type="OrthoDB" id="9800374at2"/>
<keyword evidence="2 4" id="KW-0238">DNA-binding</keyword>
<dbReference type="PIRSF" id="PIRSF006707">
    <property type="entry name" value="MJ1563"/>
    <property type="match status" value="1"/>
</dbReference>
<dbReference type="PANTHER" id="PTHR38465">
    <property type="entry name" value="HTH-TYPE TRANSCRIPTIONAL REGULATOR MJ1563-RELATED"/>
    <property type="match status" value="1"/>
</dbReference>
<dbReference type="SUPFAM" id="SSF46785">
    <property type="entry name" value="Winged helix' DNA-binding domain"/>
    <property type="match status" value="1"/>
</dbReference>
<dbReference type="InterPro" id="IPR036390">
    <property type="entry name" value="WH_DNA-bd_sf"/>
</dbReference>
<evidence type="ECO:0000313" key="6">
    <source>
        <dbReference type="Proteomes" id="UP000799092"/>
    </source>
</evidence>
<comment type="similarity">
    <text evidence="4">Belongs to the GbsR family.</text>
</comment>
<comment type="caution">
    <text evidence="5">The sequence shown here is derived from an EMBL/GenBank/DDBJ whole genome shotgun (WGS) entry which is preliminary data.</text>
</comment>
<dbReference type="InterPro" id="IPR036388">
    <property type="entry name" value="WH-like_DNA-bd_sf"/>
</dbReference>
<dbReference type="Proteomes" id="UP000799092">
    <property type="component" value="Unassembled WGS sequence"/>
</dbReference>
<dbReference type="GO" id="GO:0003677">
    <property type="term" value="F:DNA binding"/>
    <property type="evidence" value="ECO:0007669"/>
    <property type="project" value="UniProtKB-UniRule"/>
</dbReference>
<keyword evidence="6" id="KW-1185">Reference proteome</keyword>
<name>A0A6A8D6Y1_9BACI</name>
<evidence type="ECO:0000256" key="3">
    <source>
        <dbReference type="ARBA" id="ARBA00023163"/>
    </source>
</evidence>
<dbReference type="Gene3D" id="1.10.10.10">
    <property type="entry name" value="Winged helix-like DNA-binding domain superfamily/Winged helix DNA-binding domain"/>
    <property type="match status" value="1"/>
</dbReference>
<keyword evidence="1 4" id="KW-0805">Transcription regulation</keyword>
<reference evidence="5" key="1">
    <citation type="submission" date="2019-11" db="EMBL/GenBank/DDBJ databases">
        <authorList>
            <person name="Li J."/>
        </authorList>
    </citation>
    <scope>NUCLEOTIDE SEQUENCE</scope>
    <source>
        <strain evidence="5">B6B</strain>
    </source>
</reference>
<dbReference type="AlphaFoldDB" id="A0A6A8D6Y1"/>
<keyword evidence="3 4" id="KW-0804">Transcription</keyword>